<keyword evidence="9" id="KW-1185">Reference proteome</keyword>
<evidence type="ECO:0000256" key="5">
    <source>
        <dbReference type="ARBA" id="ARBA00038359"/>
    </source>
</evidence>
<feature type="transmembrane region" description="Helical" evidence="6">
    <location>
        <begin position="12"/>
        <end position="30"/>
    </location>
</feature>
<evidence type="ECO:0000256" key="4">
    <source>
        <dbReference type="ARBA" id="ARBA00023136"/>
    </source>
</evidence>
<dbReference type="AlphaFoldDB" id="A0AA38R0D3"/>
<gene>
    <name evidence="8" type="ORF">NKR23_g12304</name>
</gene>
<protein>
    <recommendedName>
        <fullName evidence="7">Rhodopsin domain-containing protein</fullName>
    </recommendedName>
</protein>
<dbReference type="InterPro" id="IPR052337">
    <property type="entry name" value="SAT4-like"/>
</dbReference>
<dbReference type="PANTHER" id="PTHR33048">
    <property type="entry name" value="PTH11-LIKE INTEGRAL MEMBRANE PROTEIN (AFU_ORTHOLOGUE AFUA_5G11245)"/>
    <property type="match status" value="1"/>
</dbReference>
<evidence type="ECO:0000256" key="6">
    <source>
        <dbReference type="SAM" id="Phobius"/>
    </source>
</evidence>
<evidence type="ECO:0000259" key="7">
    <source>
        <dbReference type="Pfam" id="PF20684"/>
    </source>
</evidence>
<comment type="caution">
    <text evidence="8">The sequence shown here is derived from an EMBL/GenBank/DDBJ whole genome shotgun (WGS) entry which is preliminary data.</text>
</comment>
<accession>A0AA38R0D3</accession>
<name>A0AA38R0D3_9PEZI</name>
<keyword evidence="3 6" id="KW-1133">Transmembrane helix</keyword>
<feature type="domain" description="Rhodopsin" evidence="7">
    <location>
        <begin position="1"/>
        <end position="62"/>
    </location>
</feature>
<keyword evidence="4 6" id="KW-0472">Membrane</keyword>
<dbReference type="EMBL" id="JANBVO010000101">
    <property type="protein sequence ID" value="KAJ9130192.1"/>
    <property type="molecule type" value="Genomic_DNA"/>
</dbReference>
<dbReference type="PANTHER" id="PTHR33048:SF47">
    <property type="entry name" value="INTEGRAL MEMBRANE PROTEIN-RELATED"/>
    <property type="match status" value="1"/>
</dbReference>
<feature type="non-terminal residue" evidence="8">
    <location>
        <position position="1"/>
    </location>
</feature>
<comment type="subcellular location">
    <subcellularLocation>
        <location evidence="1">Membrane</location>
        <topology evidence="1">Multi-pass membrane protein</topology>
    </subcellularLocation>
</comment>
<keyword evidence="2 6" id="KW-0812">Transmembrane</keyword>
<reference evidence="8" key="1">
    <citation type="submission" date="2022-07" db="EMBL/GenBank/DDBJ databases">
        <title>Fungi with potential for degradation of polypropylene.</title>
        <authorList>
            <person name="Gostincar C."/>
        </authorList>
    </citation>
    <scope>NUCLEOTIDE SEQUENCE</scope>
    <source>
        <strain evidence="8">EXF-13308</strain>
    </source>
</reference>
<proteinExistence type="inferred from homology"/>
<evidence type="ECO:0000313" key="8">
    <source>
        <dbReference type="EMBL" id="KAJ9130192.1"/>
    </source>
</evidence>
<dbReference type="Proteomes" id="UP001174694">
    <property type="component" value="Unassembled WGS sequence"/>
</dbReference>
<comment type="similarity">
    <text evidence="5">Belongs to the SAT4 family.</text>
</comment>
<evidence type="ECO:0000256" key="3">
    <source>
        <dbReference type="ARBA" id="ARBA00022989"/>
    </source>
</evidence>
<evidence type="ECO:0000256" key="1">
    <source>
        <dbReference type="ARBA" id="ARBA00004141"/>
    </source>
</evidence>
<sequence length="71" mass="8523">WRLNIDRRRRLALLGLFSIGFFACITSMVRMKYVVQYSMTYDETWDNVDIAVWSMLEQFSALFADFRREAT</sequence>
<dbReference type="InterPro" id="IPR049326">
    <property type="entry name" value="Rhodopsin_dom_fungi"/>
</dbReference>
<evidence type="ECO:0000313" key="9">
    <source>
        <dbReference type="Proteomes" id="UP001174694"/>
    </source>
</evidence>
<dbReference type="Pfam" id="PF20684">
    <property type="entry name" value="Fung_rhodopsin"/>
    <property type="match status" value="1"/>
</dbReference>
<evidence type="ECO:0000256" key="2">
    <source>
        <dbReference type="ARBA" id="ARBA00022692"/>
    </source>
</evidence>
<organism evidence="8 9">
    <name type="scientific">Pleurostoma richardsiae</name>
    <dbReference type="NCBI Taxonomy" id="41990"/>
    <lineage>
        <taxon>Eukaryota</taxon>
        <taxon>Fungi</taxon>
        <taxon>Dikarya</taxon>
        <taxon>Ascomycota</taxon>
        <taxon>Pezizomycotina</taxon>
        <taxon>Sordariomycetes</taxon>
        <taxon>Sordariomycetidae</taxon>
        <taxon>Calosphaeriales</taxon>
        <taxon>Pleurostomataceae</taxon>
        <taxon>Pleurostoma</taxon>
    </lineage>
</organism>
<dbReference type="GO" id="GO:0016020">
    <property type="term" value="C:membrane"/>
    <property type="evidence" value="ECO:0007669"/>
    <property type="project" value="UniProtKB-SubCell"/>
</dbReference>